<proteinExistence type="predicted"/>
<dbReference type="AlphaFoldDB" id="J9GKB7"/>
<dbReference type="GO" id="GO:1902604">
    <property type="term" value="P:p-aminobenzoyl-glutamate transmembrane transport"/>
    <property type="evidence" value="ECO:0007669"/>
    <property type="project" value="InterPro"/>
</dbReference>
<dbReference type="EMBL" id="AMCI01000795">
    <property type="protein sequence ID" value="EJX07769.1"/>
    <property type="molecule type" value="Genomic_DNA"/>
</dbReference>
<evidence type="ECO:0000313" key="2">
    <source>
        <dbReference type="EMBL" id="EJX07769.1"/>
    </source>
</evidence>
<comment type="caution">
    <text evidence="2">The sequence shown here is derived from an EMBL/GenBank/DDBJ whole genome shotgun (WGS) entry which is preliminary data.</text>
</comment>
<feature type="transmembrane region" description="Helical" evidence="1">
    <location>
        <begin position="176"/>
        <end position="199"/>
    </location>
</feature>
<dbReference type="InterPro" id="IPR004697">
    <property type="entry name" value="AbgT"/>
</dbReference>
<evidence type="ECO:0000256" key="1">
    <source>
        <dbReference type="SAM" id="Phobius"/>
    </source>
</evidence>
<keyword evidence="1" id="KW-0812">Transmembrane</keyword>
<dbReference type="PANTHER" id="PTHR30282">
    <property type="entry name" value="P-AMINOBENZOYL GLUTAMATE TRANSPORTER"/>
    <property type="match status" value="1"/>
</dbReference>
<feature type="transmembrane region" description="Helical" evidence="1">
    <location>
        <begin position="219"/>
        <end position="236"/>
    </location>
</feature>
<feature type="transmembrane region" description="Helical" evidence="1">
    <location>
        <begin position="12"/>
        <end position="37"/>
    </location>
</feature>
<name>J9GKB7_9ZZZZ</name>
<gene>
    <name evidence="2" type="ORF">EVA_04122</name>
</gene>
<reference evidence="2" key="1">
    <citation type="journal article" date="2012" name="PLoS ONE">
        <title>Gene sets for utilization of primary and secondary nutrition supplies in the distal gut of endangered iberian lynx.</title>
        <authorList>
            <person name="Alcaide M."/>
            <person name="Messina E."/>
            <person name="Richter M."/>
            <person name="Bargiela R."/>
            <person name="Peplies J."/>
            <person name="Huws S.A."/>
            <person name="Newbold C.J."/>
            <person name="Golyshin P.N."/>
            <person name="Simon M.A."/>
            <person name="Lopez G."/>
            <person name="Yakimov M.M."/>
            <person name="Ferrer M."/>
        </authorList>
    </citation>
    <scope>NUCLEOTIDE SEQUENCE</scope>
</reference>
<dbReference type="PANTHER" id="PTHR30282:SF0">
    <property type="entry name" value="P-AMINOBENZOYL-GLUTAMATE TRANSPORT PROTEIN"/>
    <property type="match status" value="1"/>
</dbReference>
<accession>J9GKB7</accession>
<sequence length="246" mass="28198">MNKDRKYGFHPAAYFFLATWLVMLISWISDIYGVYILQPDTGEMVSMQSLLSPEGMRWWLRSLVDNFIRFACPGQVVVVSFGLGVALHAFAGYRPHSLKKRRALITALLIAGIYLSLMLFLTFVSGGILRGINGEITLLSHIEDLLFLLSLGMGLTGITYGYVSNRYRKDHNILEGLTYLTPFLGIYFVVSFFASQLFACIEYTHMDKFLALWLGYPVIPWRLLYGLPLLLAYFQYRYQFFSNSAR</sequence>
<protein>
    <submittedName>
        <fullName evidence="2">AbgT putative transporter</fullName>
    </submittedName>
</protein>
<dbReference type="Pfam" id="PF03806">
    <property type="entry name" value="ABG_transport"/>
    <property type="match status" value="2"/>
</dbReference>
<organism evidence="2">
    <name type="scientific">gut metagenome</name>
    <dbReference type="NCBI Taxonomy" id="749906"/>
    <lineage>
        <taxon>unclassified sequences</taxon>
        <taxon>metagenomes</taxon>
        <taxon>organismal metagenomes</taxon>
    </lineage>
</organism>
<feature type="transmembrane region" description="Helical" evidence="1">
    <location>
        <begin position="145"/>
        <end position="164"/>
    </location>
</feature>
<feature type="transmembrane region" description="Helical" evidence="1">
    <location>
        <begin position="67"/>
        <end position="91"/>
    </location>
</feature>
<keyword evidence="1" id="KW-0472">Membrane</keyword>
<feature type="transmembrane region" description="Helical" evidence="1">
    <location>
        <begin position="103"/>
        <end position="125"/>
    </location>
</feature>
<keyword evidence="1" id="KW-1133">Transmembrane helix</keyword>
<dbReference type="GO" id="GO:0015558">
    <property type="term" value="F:secondary active p-aminobenzoyl-glutamate transmembrane transporter activity"/>
    <property type="evidence" value="ECO:0007669"/>
    <property type="project" value="InterPro"/>
</dbReference>